<dbReference type="Gene3D" id="3.90.1150.10">
    <property type="entry name" value="Aspartate Aminotransferase, domain 1"/>
    <property type="match status" value="1"/>
</dbReference>
<dbReference type="InterPro" id="IPR004839">
    <property type="entry name" value="Aminotransferase_I/II_large"/>
</dbReference>
<dbReference type="PANTHER" id="PTHR43525:SF1">
    <property type="entry name" value="PROTEIN MALY"/>
    <property type="match status" value="1"/>
</dbReference>
<dbReference type="CDD" id="cd00609">
    <property type="entry name" value="AAT_like"/>
    <property type="match status" value="1"/>
</dbReference>
<dbReference type="OrthoDB" id="9802872at2"/>
<evidence type="ECO:0000256" key="3">
    <source>
        <dbReference type="ARBA" id="ARBA00022898"/>
    </source>
</evidence>
<dbReference type="RefSeq" id="WP_109708289.1">
    <property type="nucleotide sequence ID" value="NZ_QGDS01000001.1"/>
</dbReference>
<name>A0A316APD8_9FIRM</name>
<evidence type="ECO:0000313" key="8">
    <source>
        <dbReference type="Proteomes" id="UP000254051"/>
    </source>
</evidence>
<dbReference type="Proteomes" id="UP000254051">
    <property type="component" value="Unassembled WGS sequence"/>
</dbReference>
<dbReference type="InterPro" id="IPR015422">
    <property type="entry name" value="PyrdxlP-dep_Trfase_small"/>
</dbReference>
<dbReference type="Gene3D" id="3.40.640.10">
    <property type="entry name" value="Type I PLP-dependent aspartate aminotransferase-like (Major domain)"/>
    <property type="match status" value="1"/>
</dbReference>
<evidence type="ECO:0000256" key="1">
    <source>
        <dbReference type="ARBA" id="ARBA00001933"/>
    </source>
</evidence>
<feature type="domain" description="Aminotransferase class I/classII large" evidence="6">
    <location>
        <begin position="50"/>
        <end position="394"/>
    </location>
</feature>
<sequence length="408" mass="47897">MKKYNFDEIIERRNTNALNTDGFREYIFHAGLEKVFPFEDEEFIRMWVADMEFATPLEICEAIRERVDRRIFGYSMITDPGYYKALMNWCTKRYDWSFKKEELVFSPGVIPALYQLLEDLVEKDEKVLTMTPAYGYFGHAAEYNHAALVCTELKNNHGYFTIDFDDFERKAADSKVKVLIFCNPHNPTGRIWTKEELKRVAEIVKKYKLWIISDEIHCDLVRQGLQYTPMGKIMPRYQKLVICISASKTFNMAGLMLSNILIRDRKEREKFVSRDKIARFLNPLSIAAHKAAYEECNEWLEQLKTYMDANFRYVKEYLDKFLPEAVFSIPQATYLAWIDMSRCLPEVRDFPSFFAYNAGVLLEGGNSLFVGNAEGYIRLNLAMPRSVIKTGLERMYHAIQNYNRSNEK</sequence>
<reference evidence="8" key="1">
    <citation type="submission" date="2017-07" db="EMBL/GenBank/DDBJ databases">
        <authorList>
            <person name="Varghese N."/>
            <person name="Submissions S."/>
        </authorList>
    </citation>
    <scope>NUCLEOTIDE SEQUENCE [LARGE SCALE GENOMIC DNA]</scope>
    <source>
        <strain evidence="8">NLAE-zl-C134</strain>
    </source>
</reference>
<evidence type="ECO:0000256" key="5">
    <source>
        <dbReference type="ARBA" id="ARBA00037974"/>
    </source>
</evidence>
<dbReference type="EC" id="4.4.1.13" evidence="2"/>
<dbReference type="Pfam" id="PF00155">
    <property type="entry name" value="Aminotran_1_2"/>
    <property type="match status" value="1"/>
</dbReference>
<dbReference type="SUPFAM" id="SSF53383">
    <property type="entry name" value="PLP-dependent transferases"/>
    <property type="match status" value="1"/>
</dbReference>
<comment type="cofactor">
    <cofactor evidence="1">
        <name>pyridoxal 5'-phosphate</name>
        <dbReference type="ChEBI" id="CHEBI:597326"/>
    </cofactor>
</comment>
<evidence type="ECO:0000256" key="4">
    <source>
        <dbReference type="ARBA" id="ARBA00023239"/>
    </source>
</evidence>
<dbReference type="EMBL" id="UHJJ01000001">
    <property type="protein sequence ID" value="SUQ12225.1"/>
    <property type="molecule type" value="Genomic_DNA"/>
</dbReference>
<evidence type="ECO:0000256" key="2">
    <source>
        <dbReference type="ARBA" id="ARBA00012224"/>
    </source>
</evidence>
<evidence type="ECO:0000259" key="6">
    <source>
        <dbReference type="Pfam" id="PF00155"/>
    </source>
</evidence>
<dbReference type="AlphaFoldDB" id="A0A316APD8"/>
<gene>
    <name evidence="7" type="ORF">SAMN05216529_101114</name>
</gene>
<evidence type="ECO:0000313" key="7">
    <source>
        <dbReference type="EMBL" id="SUQ12225.1"/>
    </source>
</evidence>
<protein>
    <recommendedName>
        <fullName evidence="2">cysteine-S-conjugate beta-lyase</fullName>
        <ecNumber evidence="2">4.4.1.13</ecNumber>
    </recommendedName>
</protein>
<dbReference type="NCBIfam" id="TIGR04350">
    <property type="entry name" value="C_S_lyase_PatB"/>
    <property type="match status" value="1"/>
</dbReference>
<dbReference type="InterPro" id="IPR051798">
    <property type="entry name" value="Class-II_PLP-Dep_Aminotrans"/>
</dbReference>
<dbReference type="InterPro" id="IPR027619">
    <property type="entry name" value="C-S_lyase_PatB-like"/>
</dbReference>
<dbReference type="InterPro" id="IPR015424">
    <property type="entry name" value="PyrdxlP-dep_Trfase"/>
</dbReference>
<proteinExistence type="inferred from homology"/>
<keyword evidence="4 7" id="KW-0456">Lyase</keyword>
<accession>A0A316APD8</accession>
<dbReference type="GO" id="GO:0047804">
    <property type="term" value="F:cysteine-S-conjugate beta-lyase activity"/>
    <property type="evidence" value="ECO:0007669"/>
    <property type="project" value="UniProtKB-EC"/>
</dbReference>
<dbReference type="GO" id="GO:0030170">
    <property type="term" value="F:pyridoxal phosphate binding"/>
    <property type="evidence" value="ECO:0007669"/>
    <property type="project" value="InterPro"/>
</dbReference>
<dbReference type="InterPro" id="IPR015421">
    <property type="entry name" value="PyrdxlP-dep_Trfase_major"/>
</dbReference>
<dbReference type="PANTHER" id="PTHR43525">
    <property type="entry name" value="PROTEIN MALY"/>
    <property type="match status" value="1"/>
</dbReference>
<organism evidence="7 8">
    <name type="scientific">Faecalicatena contorta</name>
    <dbReference type="NCBI Taxonomy" id="39482"/>
    <lineage>
        <taxon>Bacteria</taxon>
        <taxon>Bacillati</taxon>
        <taxon>Bacillota</taxon>
        <taxon>Clostridia</taxon>
        <taxon>Lachnospirales</taxon>
        <taxon>Lachnospiraceae</taxon>
        <taxon>Faecalicatena</taxon>
    </lineage>
</organism>
<comment type="similarity">
    <text evidence="5">Belongs to the class-II pyridoxal-phosphate-dependent aminotransferase family. MalY/PatB cystathionine beta-lyase subfamily.</text>
</comment>
<keyword evidence="3" id="KW-0663">Pyridoxal phosphate</keyword>
<keyword evidence="8" id="KW-1185">Reference proteome</keyword>